<sequence length="524" mass="60794">MRASGILMGISSIPSKYGMGCFSKEAYEFVDQLEQAGQQYWQILPLGPTGYGDSPYQSVSTFAGNPYFINLEDLIEKGLLTRGECESCDWGGSESYVDYEKMYMSRYKLLRKAYERADLSKDEDYADFLKEEQNWLTDYCLFMAIKNDQKGICWIDWPEELKDRHSKAVREAEKELEEEIDFYRFQQYCFTTQWRKLKAYANEKGISIIGDVPIYVALDSSDAWANPEMLQFDKDHNPKSVAGCPPDAFSATGQLWGNPLYDWKKLKATGYDWWVQRMQHCLELYDVVRIDHFRGFDEYYAIPYGETTAQKGKWEKGPGMDLFNTLNKKIENLRVIAEDLGFLTKSVLEMLKESGYSGMKVLQFAFDGSENSSYLPYKYEHNCVVYTGTHDNETTKGWLENLQGHDRDFVREYINCYEAPVNDCVWALIRTALASVADLAIIPIQDYLCLGNEARMNVPATLGDNWKWRLTKGQISDMILYHMREVTRIYGRLYREPVVETEEETEADEKEELNNSVKDDKIKK</sequence>
<evidence type="ECO:0000256" key="7">
    <source>
        <dbReference type="ARBA" id="ARBA00023277"/>
    </source>
</evidence>
<keyword evidence="13" id="KW-1185">Reference proteome</keyword>
<dbReference type="EC" id="2.4.1.25" evidence="3 10"/>
<evidence type="ECO:0000256" key="2">
    <source>
        <dbReference type="ARBA" id="ARBA00005684"/>
    </source>
</evidence>
<dbReference type="SUPFAM" id="SSF51445">
    <property type="entry name" value="(Trans)glycosidases"/>
    <property type="match status" value="1"/>
</dbReference>
<evidence type="ECO:0000256" key="4">
    <source>
        <dbReference type="ARBA" id="ARBA00020295"/>
    </source>
</evidence>
<dbReference type="PANTHER" id="PTHR32438:SF5">
    <property type="entry name" value="4-ALPHA-GLUCANOTRANSFERASE DPE1, CHLOROPLASTIC_AMYLOPLASTIC"/>
    <property type="match status" value="1"/>
</dbReference>
<evidence type="ECO:0000256" key="10">
    <source>
        <dbReference type="RuleBase" id="RU361207"/>
    </source>
</evidence>
<reference evidence="12 13" key="1">
    <citation type="submission" date="2024-03" db="EMBL/GenBank/DDBJ databases">
        <title>Human intestinal bacterial collection.</title>
        <authorList>
            <person name="Pauvert C."/>
            <person name="Hitch T.C.A."/>
            <person name="Clavel T."/>
        </authorList>
    </citation>
    <scope>NUCLEOTIDE SEQUENCE [LARGE SCALE GENOMIC DNA]</scope>
    <source>
        <strain evidence="12 13">CLA-AA-H95</strain>
    </source>
</reference>
<evidence type="ECO:0000256" key="9">
    <source>
        <dbReference type="ARBA" id="ARBA00031501"/>
    </source>
</evidence>
<gene>
    <name evidence="12" type="primary">malQ</name>
    <name evidence="12" type="ORF">WMO75_15225</name>
</gene>
<comment type="caution">
    <text evidence="12">The sequence shown here is derived from an EMBL/GenBank/DDBJ whole genome shotgun (WGS) entry which is preliminary data.</text>
</comment>
<dbReference type="Pfam" id="PF02446">
    <property type="entry name" value="Glyco_hydro_77"/>
    <property type="match status" value="1"/>
</dbReference>
<evidence type="ECO:0000256" key="11">
    <source>
        <dbReference type="SAM" id="MobiDB-lite"/>
    </source>
</evidence>
<dbReference type="InterPro" id="IPR003385">
    <property type="entry name" value="Glyco_hydro_77"/>
</dbReference>
<name>A0ABV1AR39_9FIRM</name>
<accession>A0ABV1AR39</accession>
<dbReference type="Gene3D" id="3.20.20.80">
    <property type="entry name" value="Glycosidases"/>
    <property type="match status" value="1"/>
</dbReference>
<proteinExistence type="inferred from homology"/>
<keyword evidence="6 10" id="KW-0808">Transferase</keyword>
<organism evidence="12 13">
    <name type="scientific">Blautia intestinihominis</name>
    <dbReference type="NCBI Taxonomy" id="3133152"/>
    <lineage>
        <taxon>Bacteria</taxon>
        <taxon>Bacillati</taxon>
        <taxon>Bacillota</taxon>
        <taxon>Clostridia</taxon>
        <taxon>Lachnospirales</taxon>
        <taxon>Lachnospiraceae</taxon>
        <taxon>Blautia</taxon>
    </lineage>
</organism>
<evidence type="ECO:0000256" key="8">
    <source>
        <dbReference type="ARBA" id="ARBA00031423"/>
    </source>
</evidence>
<evidence type="ECO:0000256" key="6">
    <source>
        <dbReference type="ARBA" id="ARBA00022679"/>
    </source>
</evidence>
<feature type="region of interest" description="Disordered" evidence="11">
    <location>
        <begin position="500"/>
        <end position="524"/>
    </location>
</feature>
<evidence type="ECO:0000313" key="13">
    <source>
        <dbReference type="Proteomes" id="UP001446032"/>
    </source>
</evidence>
<comment type="similarity">
    <text evidence="2 10">Belongs to the disproportionating enzyme family.</text>
</comment>
<dbReference type="RefSeq" id="WP_227222254.1">
    <property type="nucleotide sequence ID" value="NZ_JBBMEI010000063.1"/>
</dbReference>
<evidence type="ECO:0000313" key="12">
    <source>
        <dbReference type="EMBL" id="MEQ2359652.1"/>
    </source>
</evidence>
<evidence type="ECO:0000256" key="1">
    <source>
        <dbReference type="ARBA" id="ARBA00000439"/>
    </source>
</evidence>
<comment type="catalytic activity">
    <reaction evidence="1 10">
        <text>Transfers a segment of a (1-&gt;4)-alpha-D-glucan to a new position in an acceptor, which may be glucose or a (1-&gt;4)-alpha-D-glucan.</text>
        <dbReference type="EC" id="2.4.1.25"/>
    </reaction>
</comment>
<keyword evidence="7 10" id="KW-0119">Carbohydrate metabolism</keyword>
<evidence type="ECO:0000256" key="5">
    <source>
        <dbReference type="ARBA" id="ARBA00022676"/>
    </source>
</evidence>
<dbReference type="GO" id="GO:0004134">
    <property type="term" value="F:4-alpha-glucanotransferase activity"/>
    <property type="evidence" value="ECO:0007669"/>
    <property type="project" value="UniProtKB-EC"/>
</dbReference>
<protein>
    <recommendedName>
        <fullName evidence="4 10">4-alpha-glucanotransferase</fullName>
        <ecNumber evidence="3 10">2.4.1.25</ecNumber>
    </recommendedName>
    <alternativeName>
        <fullName evidence="8 10">Amylomaltase</fullName>
    </alternativeName>
    <alternativeName>
        <fullName evidence="9 10">Disproportionating enzyme</fullName>
    </alternativeName>
</protein>
<evidence type="ECO:0000256" key="3">
    <source>
        <dbReference type="ARBA" id="ARBA00012560"/>
    </source>
</evidence>
<dbReference type="NCBIfam" id="TIGR00217">
    <property type="entry name" value="malQ"/>
    <property type="match status" value="1"/>
</dbReference>
<dbReference type="InterPro" id="IPR017853">
    <property type="entry name" value="GH"/>
</dbReference>
<feature type="compositionally biased region" description="Acidic residues" evidence="11">
    <location>
        <begin position="500"/>
        <end position="511"/>
    </location>
</feature>
<dbReference type="PANTHER" id="PTHR32438">
    <property type="entry name" value="4-ALPHA-GLUCANOTRANSFERASE DPE1, CHLOROPLASTIC/AMYLOPLASTIC"/>
    <property type="match status" value="1"/>
</dbReference>
<dbReference type="NCBIfam" id="NF011080">
    <property type="entry name" value="PRK14508.1-3"/>
    <property type="match status" value="1"/>
</dbReference>
<dbReference type="EMBL" id="JBBMEI010000063">
    <property type="protein sequence ID" value="MEQ2359652.1"/>
    <property type="molecule type" value="Genomic_DNA"/>
</dbReference>
<keyword evidence="5 10" id="KW-0328">Glycosyltransferase</keyword>
<dbReference type="Proteomes" id="UP001446032">
    <property type="component" value="Unassembled WGS sequence"/>
</dbReference>